<dbReference type="InterPro" id="IPR009294">
    <property type="entry name" value="Aph-1"/>
</dbReference>
<feature type="transmembrane region" description="Helical" evidence="8">
    <location>
        <begin position="157"/>
        <end position="175"/>
    </location>
</feature>
<dbReference type="EMBL" id="JAOAOG010000337">
    <property type="protein sequence ID" value="KAJ6227200.1"/>
    <property type="molecule type" value="Genomic_DNA"/>
</dbReference>
<evidence type="ECO:0000256" key="2">
    <source>
        <dbReference type="ARBA" id="ARBA00005577"/>
    </source>
</evidence>
<evidence type="ECO:0000256" key="1">
    <source>
        <dbReference type="ARBA" id="ARBA00004141"/>
    </source>
</evidence>
<feature type="transmembrane region" description="Helical" evidence="8">
    <location>
        <begin position="107"/>
        <end position="125"/>
    </location>
</feature>
<dbReference type="Pfam" id="PF06105">
    <property type="entry name" value="Aph-1"/>
    <property type="match status" value="1"/>
</dbReference>
<comment type="caution">
    <text evidence="9">The sequence shown here is derived from an EMBL/GenBank/DDBJ whole genome shotgun (WGS) entry which is preliminary data.</text>
</comment>
<feature type="transmembrane region" description="Helical" evidence="8">
    <location>
        <begin position="217"/>
        <end position="237"/>
    </location>
</feature>
<feature type="transmembrane region" description="Helical" evidence="8">
    <location>
        <begin position="33"/>
        <end position="56"/>
    </location>
</feature>
<evidence type="ECO:0000313" key="9">
    <source>
        <dbReference type="EMBL" id="KAJ6227200.1"/>
    </source>
</evidence>
<feature type="transmembrane region" description="Helical" evidence="8">
    <location>
        <begin position="6"/>
        <end position="26"/>
    </location>
</feature>
<protein>
    <submittedName>
        <fullName evidence="9">Gamma-secretase subunit aph-1</fullName>
    </submittedName>
</protein>
<evidence type="ECO:0000313" key="10">
    <source>
        <dbReference type="Proteomes" id="UP001150062"/>
    </source>
</evidence>
<reference evidence="9" key="1">
    <citation type="submission" date="2022-08" db="EMBL/GenBank/DDBJ databases">
        <title>Novel sulfate-reducing endosymbionts in the free-living metamonad Anaeramoeba.</title>
        <authorList>
            <person name="Jerlstrom-Hultqvist J."/>
            <person name="Cepicka I."/>
            <person name="Gallot-Lavallee L."/>
            <person name="Salas-Leiva D."/>
            <person name="Curtis B.A."/>
            <person name="Zahonova K."/>
            <person name="Pipaliya S."/>
            <person name="Dacks J."/>
            <person name="Roger A.J."/>
        </authorList>
    </citation>
    <scope>NUCLEOTIDE SEQUENCE</scope>
    <source>
        <strain evidence="9">Schooner1</strain>
    </source>
</reference>
<evidence type="ECO:0000256" key="6">
    <source>
        <dbReference type="ARBA" id="ARBA00023136"/>
    </source>
</evidence>
<accession>A0ABQ8X3G9</accession>
<feature type="transmembrane region" description="Helical" evidence="8">
    <location>
        <begin position="195"/>
        <end position="211"/>
    </location>
</feature>
<feature type="transmembrane region" description="Helical" evidence="8">
    <location>
        <begin position="62"/>
        <end position="86"/>
    </location>
</feature>
<evidence type="ECO:0000256" key="8">
    <source>
        <dbReference type="SAM" id="Phobius"/>
    </source>
</evidence>
<dbReference type="Proteomes" id="UP001150062">
    <property type="component" value="Unassembled WGS sequence"/>
</dbReference>
<feature type="compositionally biased region" description="Basic and acidic residues" evidence="7">
    <location>
        <begin position="263"/>
        <end position="283"/>
    </location>
</feature>
<keyword evidence="5 8" id="KW-1133">Transmembrane helix</keyword>
<keyword evidence="10" id="KW-1185">Reference proteome</keyword>
<comment type="similarity">
    <text evidence="2">Belongs to the APH-1 family.</text>
</comment>
<evidence type="ECO:0000256" key="4">
    <source>
        <dbReference type="ARBA" id="ARBA00022976"/>
    </source>
</evidence>
<feature type="region of interest" description="Disordered" evidence="7">
    <location>
        <begin position="256"/>
        <end position="295"/>
    </location>
</feature>
<evidence type="ECO:0000256" key="3">
    <source>
        <dbReference type="ARBA" id="ARBA00022692"/>
    </source>
</evidence>
<evidence type="ECO:0000256" key="7">
    <source>
        <dbReference type="SAM" id="MobiDB-lite"/>
    </source>
</evidence>
<evidence type="ECO:0000256" key="5">
    <source>
        <dbReference type="ARBA" id="ARBA00022989"/>
    </source>
</evidence>
<organism evidence="9 10">
    <name type="scientific">Anaeramoeba flamelloides</name>
    <dbReference type="NCBI Taxonomy" id="1746091"/>
    <lineage>
        <taxon>Eukaryota</taxon>
        <taxon>Metamonada</taxon>
        <taxon>Anaeramoebidae</taxon>
        <taxon>Anaeramoeba</taxon>
    </lineage>
</organism>
<keyword evidence="6 8" id="KW-0472">Membrane</keyword>
<comment type="subcellular location">
    <subcellularLocation>
        <location evidence="1">Membrane</location>
        <topology evidence="1">Multi-pass membrane protein</topology>
    </subcellularLocation>
</comment>
<dbReference type="PANTHER" id="PTHR12889">
    <property type="entry name" value="GAMMA-SECRETASE SUBUNIT APH-1"/>
    <property type="match status" value="1"/>
</dbReference>
<sequence>MSVIRFLGCLFITYAPLFVLICQYVLLDAKLLIIALSSCFFWMISILFTSLIWLAVPPLYETNIWIIIVSFVCQEIIRYLFFRLLLLLERTINYHSRLGQRQSEIHYIKGSLASGLGFGVGYVLVMNTGLLTKAAGPGDLEASGCSMSLFVLNSFNAQIFGLLNVAWTMIMFIVLKQYKYKYGQTREKQILKLKVIVSLVSHFAASCITMIDNCAVTLTLLYLLLICICVLAVYITFGHIKGKKDEFSTIIQDRIPLGLNDSNSDKKSKHENEKEKVKEKKDSSSSTTASSSESN</sequence>
<keyword evidence="3 8" id="KW-0812">Transmembrane</keyword>
<name>A0ABQ8X3G9_9EUKA</name>
<feature type="compositionally biased region" description="Low complexity" evidence="7">
    <location>
        <begin position="284"/>
        <end position="295"/>
    </location>
</feature>
<proteinExistence type="inferred from homology"/>
<gene>
    <name evidence="9" type="ORF">M0813_10108</name>
</gene>
<keyword evidence="4" id="KW-0914">Notch signaling pathway</keyword>